<keyword evidence="1" id="KW-1133">Transmembrane helix</keyword>
<evidence type="ECO:0000313" key="2">
    <source>
        <dbReference type="EMBL" id="KKS04661.1"/>
    </source>
</evidence>
<dbReference type="InterPro" id="IPR018650">
    <property type="entry name" value="STSV1_Orf64"/>
</dbReference>
<evidence type="ECO:0000256" key="1">
    <source>
        <dbReference type="SAM" id="Phobius"/>
    </source>
</evidence>
<feature type="transmembrane region" description="Helical" evidence="1">
    <location>
        <begin position="206"/>
        <end position="226"/>
    </location>
</feature>
<feature type="transmembrane region" description="Helical" evidence="1">
    <location>
        <begin position="12"/>
        <end position="33"/>
    </location>
</feature>
<feature type="transmembrane region" description="Helical" evidence="1">
    <location>
        <begin position="272"/>
        <end position="293"/>
    </location>
</feature>
<feature type="transmembrane region" description="Helical" evidence="1">
    <location>
        <begin position="313"/>
        <end position="337"/>
    </location>
</feature>
<keyword evidence="1" id="KW-0812">Transmembrane</keyword>
<dbReference type="Pfam" id="PF09852">
    <property type="entry name" value="DUF2079"/>
    <property type="match status" value="1"/>
</dbReference>
<feature type="transmembrane region" description="Helical" evidence="1">
    <location>
        <begin position="147"/>
        <end position="164"/>
    </location>
</feature>
<keyword evidence="1" id="KW-0472">Membrane</keyword>
<organism evidence="2 3">
    <name type="scientific">Candidatus Curtissbacteria bacterium GW2011_GWA2_41_24</name>
    <dbReference type="NCBI Taxonomy" id="1618411"/>
    <lineage>
        <taxon>Bacteria</taxon>
        <taxon>Candidatus Curtissiibacteriota</taxon>
    </lineage>
</organism>
<protein>
    <submittedName>
        <fullName evidence="2">Membrane protein-like protein</fullName>
    </submittedName>
</protein>
<proteinExistence type="predicted"/>
<dbReference type="Proteomes" id="UP000034493">
    <property type="component" value="Unassembled WGS sequence"/>
</dbReference>
<feature type="transmembrane region" description="Helical" evidence="1">
    <location>
        <begin position="171"/>
        <end position="200"/>
    </location>
</feature>
<dbReference type="EMBL" id="LCBC01000004">
    <property type="protein sequence ID" value="KKS04661.1"/>
    <property type="molecule type" value="Genomic_DNA"/>
</dbReference>
<feature type="transmembrane region" description="Helical" evidence="1">
    <location>
        <begin position="344"/>
        <end position="364"/>
    </location>
</feature>
<reference evidence="2 3" key="1">
    <citation type="journal article" date="2015" name="Nature">
        <title>rRNA introns, odd ribosomes, and small enigmatic genomes across a large radiation of phyla.</title>
        <authorList>
            <person name="Brown C.T."/>
            <person name="Hug L.A."/>
            <person name="Thomas B.C."/>
            <person name="Sharon I."/>
            <person name="Castelle C.J."/>
            <person name="Singh A."/>
            <person name="Wilkins M.J."/>
            <person name="Williams K.H."/>
            <person name="Banfield J.F."/>
        </authorList>
    </citation>
    <scope>NUCLEOTIDE SEQUENCE [LARGE SCALE GENOMIC DNA]</scope>
</reference>
<feature type="transmembrane region" description="Helical" evidence="1">
    <location>
        <begin position="124"/>
        <end position="141"/>
    </location>
</feature>
<dbReference type="AlphaFoldDB" id="A0A0G0Y5F2"/>
<sequence length="476" mass="55253">MERINRTKILGVKIDFWIIVFIFLLFSTLYSLLAVIRHNHFQSQGIDFSIYDQALWLYSKFEYPFSTITNLPDLADRFRPIMLLLSTLYWFTENERILLLFQATILSSAVFPIWLIARRCLPRILAIVIAFLYIDFIGIQATAVYDFHEMSLLPFLLAWLFYFLQKERWICYFFFLFLGLAVREHVGFLLSTLGIYIWLVKRSWKMAFATVVISFTWSILAIKIFMPALGQNDYSSFVQENESLESALIGYLTNPQSIVSNFFLPILKTQTLIWSLVSFGLVPIIYMPLMPASLFQFATRFLDQLHPVRWTLFFHYSAELAVVLAVATIFGCVIILQKFRSIKYIALILAMLLMFAHIGTNLLLDSPLKNLLKPQFYKHQSWMDNTRLVLAQVPKNTSVASQNNLLPHLSHRKEVYLLPNVNNAEYVIVDLHPGQNAWDFYNQGLEGTKSILVQLVKSNSYKVVVSSGDVYLLKKF</sequence>
<accession>A0A0G0Y5F2</accession>
<comment type="caution">
    <text evidence="2">The sequence shown here is derived from an EMBL/GenBank/DDBJ whole genome shotgun (WGS) entry which is preliminary data.</text>
</comment>
<gene>
    <name evidence="2" type="ORF">UU56_C0004G0062</name>
</gene>
<feature type="transmembrane region" description="Helical" evidence="1">
    <location>
        <begin position="97"/>
        <end position="117"/>
    </location>
</feature>
<name>A0A0G0Y5F2_9BACT</name>
<evidence type="ECO:0000313" key="3">
    <source>
        <dbReference type="Proteomes" id="UP000034493"/>
    </source>
</evidence>